<evidence type="ECO:0000313" key="1">
    <source>
        <dbReference type="EMBL" id="KFG91716.1"/>
    </source>
</evidence>
<dbReference type="EMBL" id="JFZA02000002">
    <property type="protein sequence ID" value="KFG91716.1"/>
    <property type="molecule type" value="Genomic_DNA"/>
</dbReference>
<organism evidence="1 2">
    <name type="scientific">Sphingobium herbicidovorans (strain ATCC 700291 / DSM 11019 / CCUG 56400 / KCTC 2939 / LMG 18315 / NBRC 16415 / MH)</name>
    <name type="common">Sphingomonas herbicidovorans</name>
    <dbReference type="NCBI Taxonomy" id="1219045"/>
    <lineage>
        <taxon>Bacteria</taxon>
        <taxon>Pseudomonadati</taxon>
        <taxon>Pseudomonadota</taxon>
        <taxon>Alphaproteobacteria</taxon>
        <taxon>Sphingomonadales</taxon>
        <taxon>Sphingomonadaceae</taxon>
        <taxon>Sphingobium</taxon>
    </lineage>
</organism>
<dbReference type="AlphaFoldDB" id="A0A086PE98"/>
<evidence type="ECO:0000313" key="2">
    <source>
        <dbReference type="Proteomes" id="UP000024284"/>
    </source>
</evidence>
<keyword evidence="2" id="KW-1185">Reference proteome</keyword>
<comment type="caution">
    <text evidence="1">The sequence shown here is derived from an EMBL/GenBank/DDBJ whole genome shotgun (WGS) entry which is preliminary data.</text>
</comment>
<dbReference type="PATRIC" id="fig|1219045.3.peg.585"/>
<gene>
    <name evidence="1" type="ORF">BV98_000574</name>
</gene>
<dbReference type="NCBIfam" id="TIGR01537">
    <property type="entry name" value="portal_HK97"/>
    <property type="match status" value="1"/>
</dbReference>
<protein>
    <submittedName>
        <fullName evidence="1">Phage portal protein, HK97</fullName>
    </submittedName>
</protein>
<sequence>MSFREKVGRWLIGTDAAQADSGGPISNSAEVALPTIRRGTEAYEWFTGMPAVAGLPVVTDRSALTISAIWSCVSLIAGAISTLPMNLYNRSSDGERTIRESDDLWWVLNEEFCPRWVASAGWEWLVLSRLFEGDAYAEILRKGPRVSGLVPLHPRRVEPVPWKDGSRLAYVVYPEPDLADQSVRVIDQDDMLHVPGLGFNGTRSFSPLRHALQNVGGVALAAQNYAGQFFANQARPDYALVAPVEAKFDKEKIEDLRNQVEERHALRNGQASKPMLLTGGLDIKTITLPNKDAELAVTRQLQIEEIARIYNVPPFMIGHNEKTTSWGSGVAEMGTAFVRYVLRRHLNAFQNEINRKFFRTASRLAEFDTFELERADLKTLFETFRSALGRAGEKPILTRDEVRRLINYGRTPGGDSFEETANAKPAA</sequence>
<reference evidence="1" key="1">
    <citation type="submission" date="2014-08" db="EMBL/GenBank/DDBJ databases">
        <title>Draft genome sequences of Sphingobium herbicidovorans.</title>
        <authorList>
            <person name="Gan H.M."/>
            <person name="Gan H.Y."/>
            <person name="Savka M.A."/>
        </authorList>
    </citation>
    <scope>NUCLEOTIDE SEQUENCE [LARGE SCALE GENOMIC DNA]</scope>
    <source>
        <strain evidence="1">NBRC 16415</strain>
    </source>
</reference>
<accession>A0A086PE98</accession>
<dbReference type="RefSeq" id="WP_051907994.1">
    <property type="nucleotide sequence ID" value="NZ_BCZD01000018.1"/>
</dbReference>
<dbReference type="InterPro" id="IPR006944">
    <property type="entry name" value="Phage/GTA_portal"/>
</dbReference>
<dbReference type="STRING" id="76947.GCA_002080435_02372"/>
<dbReference type="Pfam" id="PF04860">
    <property type="entry name" value="Phage_portal"/>
    <property type="match status" value="1"/>
</dbReference>
<dbReference type="eggNOG" id="COG4695">
    <property type="taxonomic scope" value="Bacteria"/>
</dbReference>
<dbReference type="OrthoDB" id="7592047at2"/>
<name>A0A086PE98_SPHHM</name>
<dbReference type="InterPro" id="IPR006427">
    <property type="entry name" value="Portal_HK97"/>
</dbReference>
<dbReference type="Proteomes" id="UP000024284">
    <property type="component" value="Unassembled WGS sequence"/>
</dbReference>
<proteinExistence type="predicted"/>